<evidence type="ECO:0000313" key="2">
    <source>
        <dbReference type="EMBL" id="GMN63003.1"/>
    </source>
</evidence>
<dbReference type="EMBL" id="BTGU01000140">
    <property type="protein sequence ID" value="GMN63003.1"/>
    <property type="molecule type" value="Genomic_DNA"/>
</dbReference>
<evidence type="ECO:0000313" key="3">
    <source>
        <dbReference type="Proteomes" id="UP001187192"/>
    </source>
</evidence>
<dbReference type="Proteomes" id="UP001187192">
    <property type="component" value="Unassembled WGS sequence"/>
</dbReference>
<feature type="region of interest" description="Disordered" evidence="1">
    <location>
        <begin position="39"/>
        <end position="131"/>
    </location>
</feature>
<accession>A0AA88J1Y7</accession>
<feature type="compositionally biased region" description="Basic and acidic residues" evidence="1">
    <location>
        <begin position="111"/>
        <end position="131"/>
    </location>
</feature>
<feature type="compositionally biased region" description="Basic and acidic residues" evidence="1">
    <location>
        <begin position="75"/>
        <end position="104"/>
    </location>
</feature>
<reference evidence="2" key="1">
    <citation type="submission" date="2023-07" db="EMBL/GenBank/DDBJ databases">
        <title>draft genome sequence of fig (Ficus carica).</title>
        <authorList>
            <person name="Takahashi T."/>
            <person name="Nishimura K."/>
        </authorList>
    </citation>
    <scope>NUCLEOTIDE SEQUENCE</scope>
</reference>
<sequence length="131" mass="15264">MIWLSAIGEICSTLMKKDGHICLTFVRTDLRSEINTDLGKIGRHPWRSGRQRTRRERHRHARGRRLESSLAGAADGDRESESRSAGGRGDREKNGRRMRAREENSQGWRRKTGDSRPRRKEEREVAEEREI</sequence>
<dbReference type="AlphaFoldDB" id="A0AA88J1Y7"/>
<protein>
    <submittedName>
        <fullName evidence="2">Uncharacterized protein</fullName>
    </submittedName>
</protein>
<organism evidence="2 3">
    <name type="scientific">Ficus carica</name>
    <name type="common">Common fig</name>
    <dbReference type="NCBI Taxonomy" id="3494"/>
    <lineage>
        <taxon>Eukaryota</taxon>
        <taxon>Viridiplantae</taxon>
        <taxon>Streptophyta</taxon>
        <taxon>Embryophyta</taxon>
        <taxon>Tracheophyta</taxon>
        <taxon>Spermatophyta</taxon>
        <taxon>Magnoliopsida</taxon>
        <taxon>eudicotyledons</taxon>
        <taxon>Gunneridae</taxon>
        <taxon>Pentapetalae</taxon>
        <taxon>rosids</taxon>
        <taxon>fabids</taxon>
        <taxon>Rosales</taxon>
        <taxon>Moraceae</taxon>
        <taxon>Ficeae</taxon>
        <taxon>Ficus</taxon>
    </lineage>
</organism>
<name>A0AA88J1Y7_FICCA</name>
<evidence type="ECO:0000256" key="1">
    <source>
        <dbReference type="SAM" id="MobiDB-lite"/>
    </source>
</evidence>
<keyword evidence="3" id="KW-1185">Reference proteome</keyword>
<gene>
    <name evidence="2" type="ORF">TIFTF001_032090</name>
</gene>
<comment type="caution">
    <text evidence="2">The sequence shown here is derived from an EMBL/GenBank/DDBJ whole genome shotgun (WGS) entry which is preliminary data.</text>
</comment>
<feature type="compositionally biased region" description="Basic residues" evidence="1">
    <location>
        <begin position="41"/>
        <end position="63"/>
    </location>
</feature>
<proteinExistence type="predicted"/>